<dbReference type="RefSeq" id="XP_016641918.1">
    <property type="nucleotide sequence ID" value="XM_016788484.1"/>
</dbReference>
<dbReference type="KEGG" id="sapo:SAPIO_CDS6362"/>
<dbReference type="VEuPathDB" id="FungiDB:SAPIO_CDS6362"/>
<accession>A0A084G457</accession>
<protein>
    <submittedName>
        <fullName evidence="1">Uncharacterized protein</fullName>
    </submittedName>
</protein>
<dbReference type="EMBL" id="JOWA01000102">
    <property type="protein sequence ID" value="KEZ42119.1"/>
    <property type="molecule type" value="Genomic_DNA"/>
</dbReference>
<name>A0A084G457_PSEDA</name>
<dbReference type="Proteomes" id="UP000028545">
    <property type="component" value="Unassembled WGS sequence"/>
</dbReference>
<dbReference type="HOGENOM" id="CLU_860946_0_0_1"/>
<evidence type="ECO:0000313" key="1">
    <source>
        <dbReference type="EMBL" id="KEZ42119.1"/>
    </source>
</evidence>
<dbReference type="AlphaFoldDB" id="A0A084G457"/>
<proteinExistence type="predicted"/>
<evidence type="ECO:0000313" key="2">
    <source>
        <dbReference type="Proteomes" id="UP000028545"/>
    </source>
</evidence>
<comment type="caution">
    <text evidence="1">The sequence shown here is derived from an EMBL/GenBank/DDBJ whole genome shotgun (WGS) entry which is preliminary data.</text>
</comment>
<sequence length="323" mass="36238">MLPGRLRTKTDLCDKRYRQRVSEDLSPRMPSDSGLEVSDGVISPEICSPLRLLSNPQTSAVNSELEVELVQHYLDKLISVLLLPNVQKGFYADYRSRVVSMMVNCESVNVPPPNAQPFAASFRVDEALVRQNETILRSLTYCNISSAENSPILGIPLPIYRLIATMIEFHNAPASFGPGALTRLKYEMEIWEAVLLTHRALLHAGTSLVGNPHADAMALFILSASLLLDIISEQYEGQPYESTQTSHHQPDSVSSIRAKARERQAATPRWQVDMALSMLKMSRVYESWTRCYLGSWSMLILGYSVESSGDRLVVKQVLRDVRR</sequence>
<dbReference type="GeneID" id="27725434"/>
<organism evidence="1 2">
    <name type="scientific">Pseudallescheria apiosperma</name>
    <name type="common">Scedosporium apiospermum</name>
    <dbReference type="NCBI Taxonomy" id="563466"/>
    <lineage>
        <taxon>Eukaryota</taxon>
        <taxon>Fungi</taxon>
        <taxon>Dikarya</taxon>
        <taxon>Ascomycota</taxon>
        <taxon>Pezizomycotina</taxon>
        <taxon>Sordariomycetes</taxon>
        <taxon>Hypocreomycetidae</taxon>
        <taxon>Microascales</taxon>
        <taxon>Microascaceae</taxon>
        <taxon>Scedosporium</taxon>
    </lineage>
</organism>
<gene>
    <name evidence="1" type="ORF">SAPIO_CDS6362</name>
</gene>
<keyword evidence="2" id="KW-1185">Reference proteome</keyword>
<reference evidence="1 2" key="1">
    <citation type="journal article" date="2014" name="Genome Announc.">
        <title>Draft genome sequence of the pathogenic fungus Scedosporium apiospermum.</title>
        <authorList>
            <person name="Vandeputte P."/>
            <person name="Ghamrawi S."/>
            <person name="Rechenmann M."/>
            <person name="Iltis A."/>
            <person name="Giraud S."/>
            <person name="Fleury M."/>
            <person name="Thornton C."/>
            <person name="Delhaes L."/>
            <person name="Meyer W."/>
            <person name="Papon N."/>
            <person name="Bouchara J.P."/>
        </authorList>
    </citation>
    <scope>NUCLEOTIDE SEQUENCE [LARGE SCALE GENOMIC DNA]</scope>
    <source>
        <strain evidence="1 2">IHEM 14462</strain>
    </source>
</reference>
<dbReference type="OrthoDB" id="6428749at2759"/>